<reference evidence="1" key="2">
    <citation type="submission" date="2020-11" db="EMBL/GenBank/DDBJ databases">
        <authorList>
            <person name="McCartney M.A."/>
            <person name="Auch B."/>
            <person name="Kono T."/>
            <person name="Mallez S."/>
            <person name="Becker A."/>
            <person name="Gohl D.M."/>
            <person name="Silverstein K.A.T."/>
            <person name="Koren S."/>
            <person name="Bechman K.B."/>
            <person name="Herman A."/>
            <person name="Abrahante J.E."/>
            <person name="Garbe J."/>
        </authorList>
    </citation>
    <scope>NUCLEOTIDE SEQUENCE</scope>
    <source>
        <strain evidence="1">Duluth1</strain>
        <tissue evidence="1">Whole animal</tissue>
    </source>
</reference>
<protein>
    <submittedName>
        <fullName evidence="1">Uncharacterized protein</fullName>
    </submittedName>
</protein>
<comment type="caution">
    <text evidence="1">The sequence shown here is derived from an EMBL/GenBank/DDBJ whole genome shotgun (WGS) entry which is preliminary data.</text>
</comment>
<accession>A0A9D4EV81</accession>
<dbReference type="Proteomes" id="UP000828390">
    <property type="component" value="Unassembled WGS sequence"/>
</dbReference>
<evidence type="ECO:0000313" key="1">
    <source>
        <dbReference type="EMBL" id="KAH3786406.1"/>
    </source>
</evidence>
<proteinExistence type="predicted"/>
<organism evidence="1 2">
    <name type="scientific">Dreissena polymorpha</name>
    <name type="common">Zebra mussel</name>
    <name type="synonym">Mytilus polymorpha</name>
    <dbReference type="NCBI Taxonomy" id="45954"/>
    <lineage>
        <taxon>Eukaryota</taxon>
        <taxon>Metazoa</taxon>
        <taxon>Spiralia</taxon>
        <taxon>Lophotrochozoa</taxon>
        <taxon>Mollusca</taxon>
        <taxon>Bivalvia</taxon>
        <taxon>Autobranchia</taxon>
        <taxon>Heteroconchia</taxon>
        <taxon>Euheterodonta</taxon>
        <taxon>Imparidentia</taxon>
        <taxon>Neoheterodontei</taxon>
        <taxon>Myida</taxon>
        <taxon>Dreissenoidea</taxon>
        <taxon>Dreissenidae</taxon>
        <taxon>Dreissena</taxon>
    </lineage>
</organism>
<dbReference type="EMBL" id="JAIWYP010000008">
    <property type="protein sequence ID" value="KAH3786406.1"/>
    <property type="molecule type" value="Genomic_DNA"/>
</dbReference>
<keyword evidence="2" id="KW-1185">Reference proteome</keyword>
<dbReference type="AlphaFoldDB" id="A0A9D4EV81"/>
<reference evidence="1" key="1">
    <citation type="journal article" date="2019" name="bioRxiv">
        <title>The Genome of the Zebra Mussel, Dreissena polymorpha: A Resource for Invasive Species Research.</title>
        <authorList>
            <person name="McCartney M.A."/>
            <person name="Auch B."/>
            <person name="Kono T."/>
            <person name="Mallez S."/>
            <person name="Zhang Y."/>
            <person name="Obille A."/>
            <person name="Becker A."/>
            <person name="Abrahante J.E."/>
            <person name="Garbe J."/>
            <person name="Badalamenti J.P."/>
            <person name="Herman A."/>
            <person name="Mangelson H."/>
            <person name="Liachko I."/>
            <person name="Sullivan S."/>
            <person name="Sone E.D."/>
            <person name="Koren S."/>
            <person name="Silverstein K.A.T."/>
            <person name="Beckman K.B."/>
            <person name="Gohl D.M."/>
        </authorList>
    </citation>
    <scope>NUCLEOTIDE SEQUENCE</scope>
    <source>
        <strain evidence="1">Duluth1</strain>
        <tissue evidence="1">Whole animal</tissue>
    </source>
</reference>
<gene>
    <name evidence="1" type="ORF">DPMN_164513</name>
</gene>
<evidence type="ECO:0000313" key="2">
    <source>
        <dbReference type="Proteomes" id="UP000828390"/>
    </source>
</evidence>
<sequence>MRSCSKYRKDIVHSFHGFRYLSGKGLSHPSFTTDISFSMHLPTIVAGATNPNGSYKLLMTERTPRRVNGLSV</sequence>
<name>A0A9D4EV81_DREPO</name>